<dbReference type="NCBIfam" id="TIGR00726">
    <property type="entry name" value="peptidoglycan editing factor PgeF"/>
    <property type="match status" value="1"/>
</dbReference>
<proteinExistence type="inferred from homology"/>
<dbReference type="EMBL" id="JARUJP010000007">
    <property type="protein sequence ID" value="MDW8801107.1"/>
    <property type="molecule type" value="Genomic_DNA"/>
</dbReference>
<comment type="catalytic activity">
    <reaction evidence="1">
        <text>inosine + phosphate = alpha-D-ribose 1-phosphate + hypoxanthine</text>
        <dbReference type="Rhea" id="RHEA:27646"/>
        <dbReference type="ChEBI" id="CHEBI:17368"/>
        <dbReference type="ChEBI" id="CHEBI:17596"/>
        <dbReference type="ChEBI" id="CHEBI:43474"/>
        <dbReference type="ChEBI" id="CHEBI:57720"/>
        <dbReference type="EC" id="2.4.2.1"/>
    </reaction>
    <physiologicalReaction direction="left-to-right" evidence="1">
        <dbReference type="Rhea" id="RHEA:27647"/>
    </physiologicalReaction>
</comment>
<keyword evidence="13" id="KW-1185">Reference proteome</keyword>
<evidence type="ECO:0000256" key="9">
    <source>
        <dbReference type="ARBA" id="ARBA00048968"/>
    </source>
</evidence>
<evidence type="ECO:0000256" key="6">
    <source>
        <dbReference type="ARBA" id="ARBA00022801"/>
    </source>
</evidence>
<comment type="catalytic activity">
    <reaction evidence="8">
        <text>adenosine + H2O + H(+) = inosine + NH4(+)</text>
        <dbReference type="Rhea" id="RHEA:24408"/>
        <dbReference type="ChEBI" id="CHEBI:15377"/>
        <dbReference type="ChEBI" id="CHEBI:15378"/>
        <dbReference type="ChEBI" id="CHEBI:16335"/>
        <dbReference type="ChEBI" id="CHEBI:17596"/>
        <dbReference type="ChEBI" id="CHEBI:28938"/>
        <dbReference type="EC" id="3.5.4.4"/>
    </reaction>
    <physiologicalReaction direction="left-to-right" evidence="8">
        <dbReference type="Rhea" id="RHEA:24409"/>
    </physiologicalReaction>
</comment>
<comment type="function">
    <text evidence="2">Purine nucleoside enzyme that catalyzes the phosphorolysis of adenosine and inosine nucleosides, yielding D-ribose 1-phosphate and the respective free bases, adenine and hypoxanthine. Also catalyzes the phosphorolysis of S-methyl-5'-thioadenosine into adenine and S-methyl-5-thio-alpha-D-ribose 1-phosphate. Also has adenosine deaminase activity.</text>
</comment>
<evidence type="ECO:0000256" key="2">
    <source>
        <dbReference type="ARBA" id="ARBA00003215"/>
    </source>
</evidence>
<name>A0ABU4JSG9_9CLOT</name>
<keyword evidence="4" id="KW-0808">Transferase</keyword>
<evidence type="ECO:0000256" key="8">
    <source>
        <dbReference type="ARBA" id="ARBA00047989"/>
    </source>
</evidence>
<evidence type="ECO:0000256" key="1">
    <source>
        <dbReference type="ARBA" id="ARBA00000553"/>
    </source>
</evidence>
<protein>
    <recommendedName>
        <fullName evidence="11">Purine nucleoside phosphorylase</fullName>
    </recommendedName>
</protein>
<dbReference type="InterPro" id="IPR003730">
    <property type="entry name" value="Cu_polyphenol_OxRdtase"/>
</dbReference>
<keyword evidence="6" id="KW-0378">Hydrolase</keyword>
<comment type="caution">
    <text evidence="12">The sequence shown here is derived from an EMBL/GenBank/DDBJ whole genome shotgun (WGS) entry which is preliminary data.</text>
</comment>
<evidence type="ECO:0000256" key="7">
    <source>
        <dbReference type="ARBA" id="ARBA00022833"/>
    </source>
</evidence>
<dbReference type="Pfam" id="PF02578">
    <property type="entry name" value="Cu-oxidase_4"/>
    <property type="match status" value="1"/>
</dbReference>
<dbReference type="Gene3D" id="3.60.140.10">
    <property type="entry name" value="CNF1/YfiH-like putative cysteine hydrolases"/>
    <property type="match status" value="1"/>
</dbReference>
<dbReference type="PANTHER" id="PTHR30616:SF2">
    <property type="entry name" value="PURINE NUCLEOSIDE PHOSPHORYLASE LACC1"/>
    <property type="match status" value="1"/>
</dbReference>
<dbReference type="CDD" id="cd16833">
    <property type="entry name" value="YfiH"/>
    <property type="match status" value="1"/>
</dbReference>
<dbReference type="RefSeq" id="WP_318797806.1">
    <property type="nucleotide sequence ID" value="NZ_JARUJP010000007.1"/>
</dbReference>
<dbReference type="Proteomes" id="UP001281656">
    <property type="component" value="Unassembled WGS sequence"/>
</dbReference>
<keyword evidence="5" id="KW-0479">Metal-binding</keyword>
<dbReference type="PANTHER" id="PTHR30616">
    <property type="entry name" value="UNCHARACTERIZED PROTEIN YFIH"/>
    <property type="match status" value="1"/>
</dbReference>
<evidence type="ECO:0000256" key="3">
    <source>
        <dbReference type="ARBA" id="ARBA00007353"/>
    </source>
</evidence>
<gene>
    <name evidence="12" type="primary">pgeF</name>
    <name evidence="12" type="ORF">P8V03_08045</name>
</gene>
<sequence>MEKVLIDNYELIKVSLDGAVAVFSTGKSGLDFNKNTEEGQKNIKNIKKWFDVKEVGYMNQVHSDCVITYDGEVKEGDALITNKENTALGVFTADCVPILLYDKKNKAIAAIHSGWRGTFSCIALKTIERMEKQYGTKAEDLVAYIGPHMHQCCYEVSVEIINQFKNHDIYKGVELSDGRMLSMTKCIFHQLRTKGLKEENIKDLNICTFCDKEYELHSYRKSTNKYGRMFSFIFLK</sequence>
<evidence type="ECO:0000256" key="11">
    <source>
        <dbReference type="RuleBase" id="RU361274"/>
    </source>
</evidence>
<accession>A0ABU4JSG9</accession>
<evidence type="ECO:0000256" key="5">
    <source>
        <dbReference type="ARBA" id="ARBA00022723"/>
    </source>
</evidence>
<dbReference type="SUPFAM" id="SSF64438">
    <property type="entry name" value="CNF1/YfiH-like putative cysteine hydrolases"/>
    <property type="match status" value="1"/>
</dbReference>
<comment type="catalytic activity">
    <reaction evidence="9">
        <text>adenosine + phosphate = alpha-D-ribose 1-phosphate + adenine</text>
        <dbReference type="Rhea" id="RHEA:27642"/>
        <dbReference type="ChEBI" id="CHEBI:16335"/>
        <dbReference type="ChEBI" id="CHEBI:16708"/>
        <dbReference type="ChEBI" id="CHEBI:43474"/>
        <dbReference type="ChEBI" id="CHEBI:57720"/>
        <dbReference type="EC" id="2.4.2.1"/>
    </reaction>
    <physiologicalReaction direction="left-to-right" evidence="9">
        <dbReference type="Rhea" id="RHEA:27643"/>
    </physiologicalReaction>
</comment>
<evidence type="ECO:0000313" key="13">
    <source>
        <dbReference type="Proteomes" id="UP001281656"/>
    </source>
</evidence>
<organism evidence="12 13">
    <name type="scientific">Clostridium tanneri</name>
    <dbReference type="NCBI Taxonomy" id="3037988"/>
    <lineage>
        <taxon>Bacteria</taxon>
        <taxon>Bacillati</taxon>
        <taxon>Bacillota</taxon>
        <taxon>Clostridia</taxon>
        <taxon>Eubacteriales</taxon>
        <taxon>Clostridiaceae</taxon>
        <taxon>Clostridium</taxon>
    </lineage>
</organism>
<comment type="similarity">
    <text evidence="3 11">Belongs to the purine nucleoside phosphorylase YfiH/LACC1 family.</text>
</comment>
<evidence type="ECO:0000313" key="12">
    <source>
        <dbReference type="EMBL" id="MDW8801107.1"/>
    </source>
</evidence>
<dbReference type="InterPro" id="IPR038371">
    <property type="entry name" value="Cu_polyphenol_OxRdtase_sf"/>
</dbReference>
<evidence type="ECO:0000256" key="4">
    <source>
        <dbReference type="ARBA" id="ARBA00022679"/>
    </source>
</evidence>
<keyword evidence="7" id="KW-0862">Zinc</keyword>
<reference evidence="12 13" key="1">
    <citation type="submission" date="2023-04" db="EMBL/GenBank/DDBJ databases">
        <title>Clostridium tannerae sp. nov., isolated from the fecal material of an alpaca.</title>
        <authorList>
            <person name="Miller S."/>
            <person name="Hendry M."/>
            <person name="King J."/>
            <person name="Sankaranarayanan K."/>
            <person name="Lawson P.A."/>
        </authorList>
    </citation>
    <scope>NUCLEOTIDE SEQUENCE [LARGE SCALE GENOMIC DNA]</scope>
    <source>
        <strain evidence="12 13">A1-XYC3</strain>
    </source>
</reference>
<dbReference type="InterPro" id="IPR011324">
    <property type="entry name" value="Cytotoxic_necrot_fac-like_cat"/>
</dbReference>
<comment type="catalytic activity">
    <reaction evidence="10">
        <text>S-methyl-5'-thioadenosine + phosphate = 5-(methylsulfanyl)-alpha-D-ribose 1-phosphate + adenine</text>
        <dbReference type="Rhea" id="RHEA:11852"/>
        <dbReference type="ChEBI" id="CHEBI:16708"/>
        <dbReference type="ChEBI" id="CHEBI:17509"/>
        <dbReference type="ChEBI" id="CHEBI:43474"/>
        <dbReference type="ChEBI" id="CHEBI:58533"/>
        <dbReference type="EC" id="2.4.2.28"/>
    </reaction>
    <physiologicalReaction direction="left-to-right" evidence="10">
        <dbReference type="Rhea" id="RHEA:11853"/>
    </physiologicalReaction>
</comment>
<evidence type="ECO:0000256" key="10">
    <source>
        <dbReference type="ARBA" id="ARBA00049893"/>
    </source>
</evidence>